<organism evidence="7 8">
    <name type="scientific">Purpureocillium lavendulum</name>
    <dbReference type="NCBI Taxonomy" id="1247861"/>
    <lineage>
        <taxon>Eukaryota</taxon>
        <taxon>Fungi</taxon>
        <taxon>Dikarya</taxon>
        <taxon>Ascomycota</taxon>
        <taxon>Pezizomycotina</taxon>
        <taxon>Sordariomycetes</taxon>
        <taxon>Hypocreomycetidae</taxon>
        <taxon>Hypocreales</taxon>
        <taxon>Ophiocordycipitaceae</taxon>
        <taxon>Purpureocillium</taxon>
    </lineage>
</organism>
<dbReference type="InterPro" id="IPR005600">
    <property type="entry name" value="Gal4_dimer_dom"/>
</dbReference>
<dbReference type="CDD" id="cd12148">
    <property type="entry name" value="fungal_TF_MHR"/>
    <property type="match status" value="1"/>
</dbReference>
<evidence type="ECO:0000259" key="6">
    <source>
        <dbReference type="PROSITE" id="PS50048"/>
    </source>
</evidence>
<evidence type="ECO:0000256" key="5">
    <source>
        <dbReference type="SAM" id="MobiDB-lite"/>
    </source>
</evidence>
<feature type="region of interest" description="Disordered" evidence="5">
    <location>
        <begin position="226"/>
        <end position="335"/>
    </location>
</feature>
<dbReference type="PROSITE" id="PS00463">
    <property type="entry name" value="ZN2_CY6_FUNGAL_1"/>
    <property type="match status" value="1"/>
</dbReference>
<dbReference type="CDD" id="cd14654">
    <property type="entry name" value="ZIP_Gal4"/>
    <property type="match status" value="1"/>
</dbReference>
<feature type="region of interest" description="Disordered" evidence="5">
    <location>
        <begin position="809"/>
        <end position="862"/>
    </location>
</feature>
<evidence type="ECO:0000256" key="2">
    <source>
        <dbReference type="ARBA" id="ARBA00023015"/>
    </source>
</evidence>
<dbReference type="InterPro" id="IPR051127">
    <property type="entry name" value="Fungal_SecMet_Regulators"/>
</dbReference>
<feature type="region of interest" description="Disordered" evidence="5">
    <location>
        <begin position="368"/>
        <end position="395"/>
    </location>
</feature>
<dbReference type="CDD" id="cd00067">
    <property type="entry name" value="GAL4"/>
    <property type="match status" value="1"/>
</dbReference>
<keyword evidence="8" id="KW-1185">Reference proteome</keyword>
<dbReference type="PANTHER" id="PTHR47424:SF2">
    <property type="entry name" value="TRANSCRIPTION FACTOR DOMAIN-CONTAINING PROTEIN-RELATED"/>
    <property type="match status" value="1"/>
</dbReference>
<reference evidence="7" key="1">
    <citation type="submission" date="2023-01" db="EMBL/GenBank/DDBJ databases">
        <title>The growth and conidiation of Purpureocillium lavendulum are regulated by nitrogen source and histone H3K14 acetylation.</title>
        <authorList>
            <person name="Tang P."/>
            <person name="Han J."/>
            <person name="Zhang C."/>
            <person name="Tang P."/>
            <person name="Qi F."/>
            <person name="Zhang K."/>
            <person name="Liang L."/>
        </authorList>
    </citation>
    <scope>NUCLEOTIDE SEQUENCE</scope>
    <source>
        <strain evidence="7">YMF1.00683</strain>
    </source>
</reference>
<dbReference type="InterPro" id="IPR007219">
    <property type="entry name" value="XnlR_reg_dom"/>
</dbReference>
<keyword evidence="3" id="KW-0804">Transcription</keyword>
<dbReference type="EMBL" id="JAQHRD010000006">
    <property type="protein sequence ID" value="KAJ6439808.1"/>
    <property type="molecule type" value="Genomic_DNA"/>
</dbReference>
<proteinExistence type="predicted"/>
<dbReference type="InterPro" id="IPR036864">
    <property type="entry name" value="Zn2-C6_fun-type_DNA-bd_sf"/>
</dbReference>
<evidence type="ECO:0000256" key="4">
    <source>
        <dbReference type="ARBA" id="ARBA00023242"/>
    </source>
</evidence>
<dbReference type="AlphaFoldDB" id="A0AB34FKZ1"/>
<dbReference type="SMART" id="SM00906">
    <property type="entry name" value="Fungal_trans"/>
    <property type="match status" value="1"/>
</dbReference>
<gene>
    <name evidence="7" type="primary">GAL4</name>
    <name evidence="7" type="ORF">O9K51_07699</name>
</gene>
<dbReference type="GO" id="GO:0000435">
    <property type="term" value="P:positive regulation of transcription from RNA polymerase II promoter by galactose"/>
    <property type="evidence" value="ECO:0007669"/>
    <property type="project" value="TreeGrafter"/>
</dbReference>
<evidence type="ECO:0000256" key="1">
    <source>
        <dbReference type="ARBA" id="ARBA00022723"/>
    </source>
</evidence>
<sequence length="1188" mass="128461">MDTYALFATTGVTDRVGKQSTWFPSPGALEVETGAAGIRQRPTFTGGGGGGASNLATSPAPEATVGCRAWAPAPLNFRYVSAAGKKQPWNILHQNKTLAPRRLSTPSAMESTSSTLPGYPGGAAATPANGVAAAAAAADVLEQDPFLDMAFIGSSDQACKECRRRKARCNRALPTCDLCIKYRRHCLYEKHSRTPLTRKHLTEVEARLERAEALLRQMRALVPPNLRSWERTSAGAGPSAPRPDESFDFAGEPPRPKSQDEESKPPAQPAPRRTSLPGPSAQYHSTDSGGTRQPDADHQRMLEGPPLEDFEWSEKDSPYAQGLSPDTLEGSLNDTPIADGMASLSVNEREGGYLGVASGAALLRLLDPNTRRRAHSRPDYDAGSATPMTPQPNPNRHIAEAMIDSYFRLYHVCYPIVHEPTFRAQYSEVIPRPNGACWTALAYIVAAIGVWSSAGSTADTLDLALFAQARSILGFNFLEVGNLSLVMALTLASNYLQKRDKPNSGYNYLGLSGRMAMGLGLHKEFQGWSIAPLSMEIRRRIWWTLCSFDVGASITFGRPHAWPHKGVEVAYPLNVNDKDLTAASQAYPAESNQVTPYTAVTSQARFHIATHECYERVISKPFPSAEEQLRLDADHIETWRASVPAYFAEGAPVSPRYALPQAVMVWRTRNLRVIMYRPFVIRRALRRKPDTDEASATAYDRCLAEAKATIDSIDEFWERQEHNRLSAWYGLYFLFQAALIPCICLRNDPKAPEATDWRRQIAITLKLISGMAPFNASCSRCHRVIAELSGRYLDGSAAASSQSQAYTPADATDAAVEGQVDQADQAATTTTTTTTTAAAATAQPAMGLPPYGAESQPVGESPETQINNVFSMMWPNVPPLEAADVVMGDDGGWMEFLRAGSAEDWEGAFGGDLPVAVEVNGGLAVAHVHHLPDLDEAHPGLGHDPAARVVVLARKRRDALLRSHHHHHGGGGSAPFVVLLDAAVVAIVAVVVDGAGVDGELGLAPRRRPPRVQKRREELGPVALAPGLAPQHVPDLGPAEHDVCCGGIGGGAPRVTPARADELARRGEADGEAVVAVVVRELGGQHDARPGQVRVDLAEGHPGHDLGLRAHRVQRVEVVGREGPDEEARRRDDGPGRERRIGECGERRLDLYRLELRLGDCVHAGRIDALVSDALHVAAPFKISSVKA</sequence>
<dbReference type="GO" id="GO:0000981">
    <property type="term" value="F:DNA-binding transcription factor activity, RNA polymerase II-specific"/>
    <property type="evidence" value="ECO:0007669"/>
    <property type="project" value="InterPro"/>
</dbReference>
<accession>A0AB34FKZ1</accession>
<name>A0AB34FKZ1_9HYPO</name>
<dbReference type="Gene3D" id="4.10.240.10">
    <property type="entry name" value="Zn(2)-C6 fungal-type DNA-binding domain"/>
    <property type="match status" value="1"/>
</dbReference>
<dbReference type="GO" id="GO:0000978">
    <property type="term" value="F:RNA polymerase II cis-regulatory region sequence-specific DNA binding"/>
    <property type="evidence" value="ECO:0007669"/>
    <property type="project" value="TreeGrafter"/>
</dbReference>
<feature type="compositionally biased region" description="Low complexity" evidence="5">
    <location>
        <begin position="826"/>
        <end position="842"/>
    </location>
</feature>
<dbReference type="GO" id="GO:0005634">
    <property type="term" value="C:nucleus"/>
    <property type="evidence" value="ECO:0007669"/>
    <property type="project" value="TreeGrafter"/>
</dbReference>
<feature type="compositionally biased region" description="Polar residues" evidence="5">
    <location>
        <begin position="282"/>
        <end position="291"/>
    </location>
</feature>
<feature type="domain" description="Zn(2)-C6 fungal-type" evidence="6">
    <location>
        <begin position="158"/>
        <end position="188"/>
    </location>
</feature>
<dbReference type="Proteomes" id="UP001163105">
    <property type="component" value="Unassembled WGS sequence"/>
</dbReference>
<dbReference type="GO" id="GO:0006351">
    <property type="term" value="P:DNA-templated transcription"/>
    <property type="evidence" value="ECO:0007669"/>
    <property type="project" value="InterPro"/>
</dbReference>
<evidence type="ECO:0000256" key="3">
    <source>
        <dbReference type="ARBA" id="ARBA00023163"/>
    </source>
</evidence>
<keyword evidence="2" id="KW-0805">Transcription regulation</keyword>
<dbReference type="Pfam" id="PF04082">
    <property type="entry name" value="Fungal_trans"/>
    <property type="match status" value="1"/>
</dbReference>
<feature type="region of interest" description="Disordered" evidence="5">
    <location>
        <begin position="1119"/>
        <end position="1140"/>
    </location>
</feature>
<dbReference type="SMART" id="SM00066">
    <property type="entry name" value="GAL4"/>
    <property type="match status" value="1"/>
</dbReference>
<feature type="compositionally biased region" description="Basic and acidic residues" evidence="5">
    <location>
        <begin position="254"/>
        <end position="264"/>
    </location>
</feature>
<comment type="caution">
    <text evidence="7">The sequence shown here is derived from an EMBL/GenBank/DDBJ whole genome shotgun (WGS) entry which is preliminary data.</text>
</comment>
<dbReference type="Pfam" id="PF00172">
    <property type="entry name" value="Zn_clus"/>
    <property type="match status" value="1"/>
</dbReference>
<dbReference type="PANTHER" id="PTHR47424">
    <property type="entry name" value="REGULATORY PROTEIN GAL4"/>
    <property type="match status" value="1"/>
</dbReference>
<dbReference type="PROSITE" id="PS50048">
    <property type="entry name" value="ZN2_CY6_FUNGAL_2"/>
    <property type="match status" value="1"/>
</dbReference>
<keyword evidence="4" id="KW-0539">Nucleus</keyword>
<keyword evidence="1" id="KW-0479">Metal-binding</keyword>
<dbReference type="SUPFAM" id="SSF57701">
    <property type="entry name" value="Zn2/Cys6 DNA-binding domain"/>
    <property type="match status" value="1"/>
</dbReference>
<protein>
    <submittedName>
        <fullName evidence="7">Fungal specific transcription factor domain containing protein</fullName>
    </submittedName>
</protein>
<dbReference type="GO" id="GO:0008270">
    <property type="term" value="F:zinc ion binding"/>
    <property type="evidence" value="ECO:0007669"/>
    <property type="project" value="InterPro"/>
</dbReference>
<evidence type="ECO:0000313" key="7">
    <source>
        <dbReference type="EMBL" id="KAJ6439808.1"/>
    </source>
</evidence>
<dbReference type="InterPro" id="IPR001138">
    <property type="entry name" value="Zn2Cys6_DnaBD"/>
</dbReference>
<evidence type="ECO:0000313" key="8">
    <source>
        <dbReference type="Proteomes" id="UP001163105"/>
    </source>
</evidence>